<dbReference type="PANTHER" id="PTHR33169">
    <property type="entry name" value="PADR-FAMILY TRANSCRIPTIONAL REGULATOR"/>
    <property type="match status" value="1"/>
</dbReference>
<dbReference type="Gene3D" id="1.10.10.10">
    <property type="entry name" value="Winged helix-like DNA-binding domain superfamily/Winged helix DNA-binding domain"/>
    <property type="match status" value="1"/>
</dbReference>
<accession>A0ABS1H4I0</accession>
<evidence type="ECO:0000256" key="1">
    <source>
        <dbReference type="ARBA" id="ARBA00023125"/>
    </source>
</evidence>
<dbReference type="InterPro" id="IPR036390">
    <property type="entry name" value="WH_DNA-bd_sf"/>
</dbReference>
<evidence type="ECO:0000313" key="4">
    <source>
        <dbReference type="Proteomes" id="UP000618943"/>
    </source>
</evidence>
<reference evidence="3 4" key="1">
    <citation type="submission" date="2020-12" db="EMBL/GenBank/DDBJ databases">
        <title>YIM B01967 draft genome.</title>
        <authorList>
            <person name="Yan X."/>
        </authorList>
    </citation>
    <scope>NUCLEOTIDE SEQUENCE [LARGE SCALE GENOMIC DNA]</scope>
    <source>
        <strain evidence="3 4">YIM B01967</strain>
    </source>
</reference>
<dbReference type="InterPro" id="IPR052509">
    <property type="entry name" value="Metal_resp_DNA-bind_regulator"/>
</dbReference>
<proteinExistence type="predicted"/>
<protein>
    <submittedName>
        <fullName evidence="3">PadR family transcriptional regulator</fullName>
    </submittedName>
</protein>
<dbReference type="Proteomes" id="UP000618943">
    <property type="component" value="Unassembled WGS sequence"/>
</dbReference>
<dbReference type="InterPro" id="IPR005149">
    <property type="entry name" value="Tscrpt_reg_PadR_N"/>
</dbReference>
<dbReference type="PANTHER" id="PTHR33169:SF25">
    <property type="entry name" value="DNA-BINDING PROTEIN YIZB-RELATED"/>
    <property type="match status" value="1"/>
</dbReference>
<evidence type="ECO:0000313" key="3">
    <source>
        <dbReference type="EMBL" id="MBK3494052.1"/>
    </source>
</evidence>
<dbReference type="SUPFAM" id="SSF46785">
    <property type="entry name" value="Winged helix' DNA-binding domain"/>
    <property type="match status" value="1"/>
</dbReference>
<keyword evidence="4" id="KW-1185">Reference proteome</keyword>
<feature type="domain" description="Transcription regulator PadR N-terminal" evidence="2">
    <location>
        <begin position="14"/>
        <end position="86"/>
    </location>
</feature>
<dbReference type="EMBL" id="JAEOAH010000004">
    <property type="protein sequence ID" value="MBK3494052.1"/>
    <property type="molecule type" value="Genomic_DNA"/>
</dbReference>
<evidence type="ECO:0000259" key="2">
    <source>
        <dbReference type="Pfam" id="PF03551"/>
    </source>
</evidence>
<dbReference type="Pfam" id="PF03551">
    <property type="entry name" value="PadR"/>
    <property type="match status" value="1"/>
</dbReference>
<name>A0ABS1H4I0_9BACL</name>
<dbReference type="InterPro" id="IPR036388">
    <property type="entry name" value="WH-like_DNA-bd_sf"/>
</dbReference>
<dbReference type="RefSeq" id="WP_200748050.1">
    <property type="nucleotide sequence ID" value="NZ_JAEOAH010000004.1"/>
</dbReference>
<dbReference type="CDD" id="cd00090">
    <property type="entry name" value="HTH_ARSR"/>
    <property type="match status" value="1"/>
</dbReference>
<dbReference type="InterPro" id="IPR011991">
    <property type="entry name" value="ArsR-like_HTH"/>
</dbReference>
<gene>
    <name evidence="3" type="ORF">JFL43_04090</name>
</gene>
<sequence>MNKEMMKGSTDLLLLSIIAKQDMYGYEIVQALKQSSDELYSMSEGTLYPALKRLESQGYINSYWVENEGTRRRKYYELTEEGQNALSGKLKDWQQINQLIEKWTKGDVLYE</sequence>
<organism evidence="3 4">
    <name type="scientific">Viridibacillus soli</name>
    <dbReference type="NCBI Taxonomy" id="2798301"/>
    <lineage>
        <taxon>Bacteria</taxon>
        <taxon>Bacillati</taxon>
        <taxon>Bacillota</taxon>
        <taxon>Bacilli</taxon>
        <taxon>Bacillales</taxon>
        <taxon>Caryophanaceae</taxon>
        <taxon>Viridibacillus</taxon>
    </lineage>
</organism>
<comment type="caution">
    <text evidence="3">The sequence shown here is derived from an EMBL/GenBank/DDBJ whole genome shotgun (WGS) entry which is preliminary data.</text>
</comment>
<keyword evidence="1" id="KW-0238">DNA-binding</keyword>